<proteinExistence type="predicted"/>
<feature type="transmembrane region" description="Helical" evidence="1">
    <location>
        <begin position="73"/>
        <end position="99"/>
    </location>
</feature>
<dbReference type="EMBL" id="JAGKQH010000015">
    <property type="protein sequence ID" value="KAG6579344.1"/>
    <property type="molecule type" value="Genomic_DNA"/>
</dbReference>
<accession>A0AAV6MES3</accession>
<feature type="transmembrane region" description="Helical" evidence="1">
    <location>
        <begin position="161"/>
        <end position="180"/>
    </location>
</feature>
<dbReference type="PANTHER" id="PTHR33287">
    <property type="entry name" value="OS03G0453550 PROTEIN"/>
    <property type="match status" value="1"/>
</dbReference>
<sequence length="187" mass="21878">MEIEEQMEKRMEEVKGMWEKVEGRVNYYDTKLHAIIVAYLVWERVFFFFFFFFGVSNTNFASNISTLSCNGKWWVIVALSCLCSFVYMLLFVDAALMLYPHQNQLNLILQTHHQLYRQLLAIKDSLMEAGDEASHGLSLEEELMLINSNAAYRRRPWGRKFYVYTIFCALIDVASLELYACNSVLCS</sequence>
<dbReference type="AlphaFoldDB" id="A0AAV6MES3"/>
<dbReference type="Proteomes" id="UP000685013">
    <property type="component" value="Chromosome 15"/>
</dbReference>
<protein>
    <submittedName>
        <fullName evidence="2">Uncharacterized protein</fullName>
    </submittedName>
</protein>
<evidence type="ECO:0000256" key="1">
    <source>
        <dbReference type="SAM" id="Phobius"/>
    </source>
</evidence>
<evidence type="ECO:0000313" key="2">
    <source>
        <dbReference type="EMBL" id="KAG6579344.1"/>
    </source>
</evidence>
<reference evidence="2 3" key="1">
    <citation type="journal article" date="2021" name="Hortic Res">
        <title>The domestication of Cucurbita argyrosperma as revealed by the genome of its wild relative.</title>
        <authorList>
            <person name="Barrera-Redondo J."/>
            <person name="Sanchez-de la Vega G."/>
            <person name="Aguirre-Liguori J.A."/>
            <person name="Castellanos-Morales G."/>
            <person name="Gutierrez-Guerrero Y.T."/>
            <person name="Aguirre-Dugua X."/>
            <person name="Aguirre-Planter E."/>
            <person name="Tenaillon M.I."/>
            <person name="Lira-Saade R."/>
            <person name="Eguiarte L.E."/>
        </authorList>
    </citation>
    <scope>NUCLEOTIDE SEQUENCE [LARGE SCALE GENOMIC DNA]</scope>
    <source>
        <strain evidence="2">JBR-2021</strain>
    </source>
</reference>
<keyword evidence="1" id="KW-1133">Transmembrane helix</keyword>
<feature type="non-terminal residue" evidence="2">
    <location>
        <position position="1"/>
    </location>
</feature>
<keyword evidence="1" id="KW-0812">Transmembrane</keyword>
<gene>
    <name evidence="2" type="ORF">SDJN03_23792</name>
</gene>
<feature type="transmembrane region" description="Helical" evidence="1">
    <location>
        <begin position="32"/>
        <end position="53"/>
    </location>
</feature>
<organism evidence="2 3">
    <name type="scientific">Cucurbita argyrosperma subsp. sororia</name>
    <dbReference type="NCBI Taxonomy" id="37648"/>
    <lineage>
        <taxon>Eukaryota</taxon>
        <taxon>Viridiplantae</taxon>
        <taxon>Streptophyta</taxon>
        <taxon>Embryophyta</taxon>
        <taxon>Tracheophyta</taxon>
        <taxon>Spermatophyta</taxon>
        <taxon>Magnoliopsida</taxon>
        <taxon>eudicotyledons</taxon>
        <taxon>Gunneridae</taxon>
        <taxon>Pentapetalae</taxon>
        <taxon>rosids</taxon>
        <taxon>fabids</taxon>
        <taxon>Cucurbitales</taxon>
        <taxon>Cucurbitaceae</taxon>
        <taxon>Cucurbiteae</taxon>
        <taxon>Cucurbita</taxon>
    </lineage>
</organism>
<keyword evidence="3" id="KW-1185">Reference proteome</keyword>
<name>A0AAV6MES3_9ROSI</name>
<evidence type="ECO:0000313" key="3">
    <source>
        <dbReference type="Proteomes" id="UP000685013"/>
    </source>
</evidence>
<dbReference type="PANTHER" id="PTHR33287:SF8">
    <property type="entry name" value="TRANSMEMBRANE PROTEIN 188"/>
    <property type="match status" value="1"/>
</dbReference>
<comment type="caution">
    <text evidence="2">The sequence shown here is derived from an EMBL/GenBank/DDBJ whole genome shotgun (WGS) entry which is preliminary data.</text>
</comment>
<keyword evidence="1" id="KW-0472">Membrane</keyword>